<dbReference type="InterPro" id="IPR011042">
    <property type="entry name" value="6-blade_b-propeller_TolB-like"/>
</dbReference>
<evidence type="ECO:0000256" key="13">
    <source>
        <dbReference type="SAM" id="Phobius"/>
    </source>
</evidence>
<dbReference type="InterPro" id="IPR051221">
    <property type="entry name" value="LDLR-related"/>
</dbReference>
<dbReference type="CDD" id="cd00054">
    <property type="entry name" value="EGF_CA"/>
    <property type="match status" value="1"/>
</dbReference>
<dbReference type="InterPro" id="IPR023415">
    <property type="entry name" value="LDLR_class-A_CS"/>
</dbReference>
<dbReference type="SUPFAM" id="SSF57424">
    <property type="entry name" value="LDL receptor-like module"/>
    <property type="match status" value="7"/>
</dbReference>
<dbReference type="InterPro" id="IPR018097">
    <property type="entry name" value="EGF_Ca-bd_CS"/>
</dbReference>
<feature type="disulfide bond" evidence="11">
    <location>
        <begin position="357"/>
        <end position="369"/>
    </location>
</feature>
<feature type="repeat" description="LDL-receptor class B" evidence="12">
    <location>
        <begin position="520"/>
        <end position="563"/>
    </location>
</feature>
<gene>
    <name evidence="15" type="ORF">ODALV1_LOCUS3386</name>
</gene>
<evidence type="ECO:0000256" key="6">
    <source>
        <dbReference type="ARBA" id="ARBA00022989"/>
    </source>
</evidence>
<dbReference type="InterPro" id="IPR049883">
    <property type="entry name" value="NOTCH1_EGF-like"/>
</dbReference>
<feature type="repeat" description="LDL-receptor class B" evidence="12">
    <location>
        <begin position="564"/>
        <end position="606"/>
    </location>
</feature>
<feature type="disulfide bond" evidence="11">
    <location>
        <begin position="60"/>
        <end position="78"/>
    </location>
</feature>
<dbReference type="Proteomes" id="UP001642540">
    <property type="component" value="Unassembled WGS sequence"/>
</dbReference>
<sequence>MGTKQRGKPTMTRSHRTFHFKMLPLNLLQKTVVALCLLLAFSTSSVTATHGACATSEFECDVGTCIPASWQCDFDHDCPDGSDEQAPACPGSLKCSESEFQCVNPQHCIPSRWKCDGENDCLDGSDEDPQLCKTGSRTCLDSDFACSRSLCIPKAWVCDDSPDCPDARDEADCHNATCTSAEFTCKNGKCIVKHWVCDGNNDCTDNSDEEHCPPRTCTPGKDFMCKNDSSCILATWRCDGEYDCADGSDEKGCTSDHANVTSRCGKQEFECGDRITCIHNSWVCDNDQDCPEGSDEDEVHCQHVNCRPDQFQCRSLECIPGHLQCSGSPECTDESDEENCSLYGALGNNTRVIGSGCDRKTEFDCGSSCIPLDKVCDQKNDCGNWADEPKDKCGVNECAVANGGCSELCVDTAAGFYCECRPGFKLFGNSSCEDIDECTIPGTCSQICTNEKGSFKCECMEGYLRDPKDHTRCKAVEGHASLLFALRHDIRKISLDHLKMTQIVESTRSACALDYMFRTGMIFWSDGHDGKIYKAPIDEGNAKNVVIEDGLSNSDGLAIDWIYNHIYWTDSGRKVIAVAELDGKMRKTLIKDDLVEPRSIAVNPIDGWMYWTDWGVTPGRIERAGMDGSHREILVNTNLKWPNGLTLDMVQGRIYWVDAKLNSISSCNFDGTSRRLILQSPEALAHPFSITTFEDYVYWTDWTNETIFKANKFTGKEVTPLLPPNTVKHVMSVHVYHAYRQPDGENHCTPLNGRCSHLCLPAPRINARSAPIACACPDGTILTEDGQNCAPDPGYNKQQTNEHYARSGLSGPDAGTVAGIVIGVLSALLVLVIIVVLLLYRRIFLKHENSMNFDNPVYRKTTTEDHGGHISIEKTRGYHKTYPATISEEAQEPLNNVGANDYA</sequence>
<feature type="disulfide bond" evidence="11">
    <location>
        <begin position="146"/>
        <end position="164"/>
    </location>
</feature>
<accession>A0ABP1PSU4</accession>
<dbReference type="PROSITE" id="PS01209">
    <property type="entry name" value="LDLRA_1"/>
    <property type="match status" value="3"/>
</dbReference>
<evidence type="ECO:0000256" key="8">
    <source>
        <dbReference type="ARBA" id="ARBA00023157"/>
    </source>
</evidence>
<dbReference type="InterPro" id="IPR000033">
    <property type="entry name" value="LDLR_classB_rpt"/>
</dbReference>
<dbReference type="EMBL" id="CAXLJM020000010">
    <property type="protein sequence ID" value="CAL8076180.1"/>
    <property type="molecule type" value="Genomic_DNA"/>
</dbReference>
<feature type="disulfide bond" evidence="11">
    <location>
        <begin position="238"/>
        <end position="253"/>
    </location>
</feature>
<evidence type="ECO:0000256" key="5">
    <source>
        <dbReference type="ARBA" id="ARBA00022737"/>
    </source>
</evidence>
<dbReference type="SUPFAM" id="SSF63825">
    <property type="entry name" value="YWTD domain"/>
    <property type="match status" value="1"/>
</dbReference>
<dbReference type="Pfam" id="PF00058">
    <property type="entry name" value="Ldl_recept_b"/>
    <property type="match status" value="3"/>
</dbReference>
<dbReference type="InterPro" id="IPR000742">
    <property type="entry name" value="EGF"/>
</dbReference>
<evidence type="ECO:0000313" key="16">
    <source>
        <dbReference type="Proteomes" id="UP001642540"/>
    </source>
</evidence>
<dbReference type="PROSITE" id="PS01187">
    <property type="entry name" value="EGF_CA"/>
    <property type="match status" value="1"/>
</dbReference>
<feature type="repeat" description="LDL-receptor class B" evidence="12">
    <location>
        <begin position="607"/>
        <end position="651"/>
    </location>
</feature>
<dbReference type="PANTHER" id="PTHR22722:SF14">
    <property type="entry name" value="MEGALIN, ISOFORM A"/>
    <property type="match status" value="1"/>
</dbReference>
<evidence type="ECO:0000256" key="2">
    <source>
        <dbReference type="ARBA" id="ARBA00022536"/>
    </source>
</evidence>
<feature type="repeat" description="LDL-receptor class B" evidence="12">
    <location>
        <begin position="652"/>
        <end position="696"/>
    </location>
</feature>
<dbReference type="PROSITE" id="PS00010">
    <property type="entry name" value="ASX_HYDROXYL"/>
    <property type="match status" value="1"/>
</dbReference>
<keyword evidence="6 13" id="KW-1133">Transmembrane helix</keyword>
<keyword evidence="10" id="KW-0325">Glycoprotein</keyword>
<feature type="disulfide bond" evidence="11">
    <location>
        <begin position="197"/>
        <end position="212"/>
    </location>
</feature>
<feature type="disulfide bond" evidence="11">
    <location>
        <begin position="313"/>
        <end position="331"/>
    </location>
</feature>
<evidence type="ECO:0000313" key="15">
    <source>
        <dbReference type="EMBL" id="CAL8076180.1"/>
    </source>
</evidence>
<dbReference type="PROSITE" id="PS50068">
    <property type="entry name" value="LDLRA_2"/>
    <property type="match status" value="8"/>
</dbReference>
<comment type="caution">
    <text evidence="11">Lacks conserved residue(s) required for the propagation of feature annotation.</text>
</comment>
<reference evidence="15 16" key="1">
    <citation type="submission" date="2024-08" db="EMBL/GenBank/DDBJ databases">
        <authorList>
            <person name="Cucini C."/>
            <person name="Frati F."/>
        </authorList>
    </citation>
    <scope>NUCLEOTIDE SEQUENCE [LARGE SCALE GENOMIC DNA]</scope>
</reference>
<dbReference type="InterPro" id="IPR036055">
    <property type="entry name" value="LDL_receptor-like_sf"/>
</dbReference>
<feature type="disulfide bond" evidence="11">
    <location>
        <begin position="139"/>
        <end position="151"/>
    </location>
</feature>
<evidence type="ECO:0000256" key="7">
    <source>
        <dbReference type="ARBA" id="ARBA00023136"/>
    </source>
</evidence>
<feature type="disulfide bond" evidence="11">
    <location>
        <begin position="178"/>
        <end position="190"/>
    </location>
</feature>
<feature type="transmembrane region" description="Helical" evidence="13">
    <location>
        <begin position="817"/>
        <end position="840"/>
    </location>
</feature>
<dbReference type="SMART" id="SM00181">
    <property type="entry name" value="EGF"/>
    <property type="match status" value="4"/>
</dbReference>
<feature type="disulfide bond" evidence="11">
    <location>
        <begin position="185"/>
        <end position="203"/>
    </location>
</feature>
<dbReference type="PRINTS" id="PR00261">
    <property type="entry name" value="LDLRECEPTOR"/>
</dbReference>
<feature type="disulfide bond" evidence="11">
    <location>
        <begin position="325"/>
        <end position="340"/>
    </location>
</feature>
<dbReference type="InterPro" id="IPR000152">
    <property type="entry name" value="EGF-type_Asp/Asn_hydroxyl_site"/>
</dbReference>
<evidence type="ECO:0000259" key="14">
    <source>
        <dbReference type="PROSITE" id="PS01186"/>
    </source>
</evidence>
<dbReference type="SMART" id="SM00135">
    <property type="entry name" value="LY"/>
    <property type="match status" value="5"/>
</dbReference>
<dbReference type="SMART" id="SM00192">
    <property type="entry name" value="LDLa"/>
    <property type="match status" value="8"/>
</dbReference>
<keyword evidence="2" id="KW-0245">EGF-like domain</keyword>
<evidence type="ECO:0000256" key="3">
    <source>
        <dbReference type="ARBA" id="ARBA00022583"/>
    </source>
</evidence>
<feature type="domain" description="EGF-like" evidence="14">
    <location>
        <begin position="418"/>
        <end position="432"/>
    </location>
</feature>
<evidence type="ECO:0000256" key="9">
    <source>
        <dbReference type="ARBA" id="ARBA00023170"/>
    </source>
</evidence>
<dbReference type="InterPro" id="IPR009030">
    <property type="entry name" value="Growth_fac_rcpt_cys_sf"/>
</dbReference>
<keyword evidence="7 13" id="KW-0472">Membrane</keyword>
<proteinExistence type="predicted"/>
<protein>
    <recommendedName>
        <fullName evidence="14">EGF-like domain-containing protein</fullName>
    </recommendedName>
</protein>
<organism evidence="15 16">
    <name type="scientific">Orchesella dallaii</name>
    <dbReference type="NCBI Taxonomy" id="48710"/>
    <lineage>
        <taxon>Eukaryota</taxon>
        <taxon>Metazoa</taxon>
        <taxon>Ecdysozoa</taxon>
        <taxon>Arthropoda</taxon>
        <taxon>Hexapoda</taxon>
        <taxon>Collembola</taxon>
        <taxon>Entomobryomorpha</taxon>
        <taxon>Entomobryoidea</taxon>
        <taxon>Orchesellidae</taxon>
        <taxon>Orchesellinae</taxon>
        <taxon>Orchesella</taxon>
    </lineage>
</organism>
<dbReference type="Pfam" id="PF07645">
    <property type="entry name" value="EGF_CA"/>
    <property type="match status" value="1"/>
</dbReference>
<comment type="subcellular location">
    <subcellularLocation>
        <location evidence="1">Membrane</location>
        <topology evidence="1">Single-pass membrane protein</topology>
    </subcellularLocation>
</comment>
<evidence type="ECO:0000256" key="12">
    <source>
        <dbReference type="PROSITE-ProRule" id="PRU00461"/>
    </source>
</evidence>
<feature type="disulfide bond" evidence="11">
    <location>
        <begin position="53"/>
        <end position="65"/>
    </location>
</feature>
<keyword evidence="16" id="KW-1185">Reference proteome</keyword>
<keyword evidence="5" id="KW-0677">Repeat</keyword>
<name>A0ABP1PSU4_9HEXA</name>
<dbReference type="PANTHER" id="PTHR22722">
    <property type="entry name" value="LOW-DENSITY LIPOPROTEIN RECEPTOR-RELATED PROTEIN 2-RELATED"/>
    <property type="match status" value="1"/>
</dbReference>
<dbReference type="Gene3D" id="2.10.25.10">
    <property type="entry name" value="Laminin"/>
    <property type="match status" value="3"/>
</dbReference>
<comment type="caution">
    <text evidence="15">The sequence shown here is derived from an EMBL/GenBank/DDBJ whole genome shotgun (WGS) entry which is preliminary data.</text>
</comment>
<dbReference type="SUPFAM" id="SSF57184">
    <property type="entry name" value="Growth factor receptor domain"/>
    <property type="match status" value="1"/>
</dbReference>
<evidence type="ECO:0000256" key="11">
    <source>
        <dbReference type="PROSITE-ProRule" id="PRU00124"/>
    </source>
</evidence>
<dbReference type="PROSITE" id="PS01186">
    <property type="entry name" value="EGF_2"/>
    <property type="match status" value="1"/>
</dbReference>
<feature type="disulfide bond" evidence="11">
    <location>
        <begin position="158"/>
        <end position="173"/>
    </location>
</feature>
<dbReference type="SMART" id="SM00179">
    <property type="entry name" value="EGF_CA"/>
    <property type="match status" value="2"/>
</dbReference>
<keyword evidence="3" id="KW-0254">Endocytosis</keyword>
<dbReference type="Gene3D" id="2.120.10.30">
    <property type="entry name" value="TolB, C-terminal domain"/>
    <property type="match status" value="1"/>
</dbReference>
<keyword evidence="9" id="KW-0675">Receptor</keyword>
<dbReference type="Gene3D" id="4.10.400.10">
    <property type="entry name" value="Low-density Lipoprotein Receptor"/>
    <property type="match status" value="8"/>
</dbReference>
<evidence type="ECO:0000256" key="4">
    <source>
        <dbReference type="ARBA" id="ARBA00022692"/>
    </source>
</evidence>
<dbReference type="InterPro" id="IPR002172">
    <property type="entry name" value="LDrepeatLR_classA_rpt"/>
</dbReference>
<evidence type="ECO:0000256" key="1">
    <source>
        <dbReference type="ARBA" id="ARBA00004167"/>
    </source>
</evidence>
<dbReference type="CDD" id="cd00112">
    <property type="entry name" value="LDLa"/>
    <property type="match status" value="8"/>
</dbReference>
<dbReference type="PROSITE" id="PS51120">
    <property type="entry name" value="LDLRB"/>
    <property type="match status" value="4"/>
</dbReference>
<keyword evidence="8 11" id="KW-1015">Disulfide bond</keyword>
<feature type="disulfide bond" evidence="11">
    <location>
        <begin position="306"/>
        <end position="318"/>
    </location>
</feature>
<keyword evidence="4 13" id="KW-0812">Transmembrane</keyword>
<dbReference type="InterPro" id="IPR001881">
    <property type="entry name" value="EGF-like_Ca-bd_dom"/>
</dbReference>
<evidence type="ECO:0000256" key="10">
    <source>
        <dbReference type="ARBA" id="ARBA00023180"/>
    </source>
</evidence>
<dbReference type="Pfam" id="PF00057">
    <property type="entry name" value="Ldl_recept_a"/>
    <property type="match status" value="7"/>
</dbReference>